<reference evidence="1" key="2">
    <citation type="submission" date="2020-11" db="EMBL/GenBank/DDBJ databases">
        <authorList>
            <person name="McCartney M.A."/>
            <person name="Auch B."/>
            <person name="Kono T."/>
            <person name="Mallez S."/>
            <person name="Becker A."/>
            <person name="Gohl D.M."/>
            <person name="Silverstein K.A.T."/>
            <person name="Koren S."/>
            <person name="Bechman K.B."/>
            <person name="Herman A."/>
            <person name="Abrahante J.E."/>
            <person name="Garbe J."/>
        </authorList>
    </citation>
    <scope>NUCLEOTIDE SEQUENCE</scope>
    <source>
        <strain evidence="1">Duluth1</strain>
        <tissue evidence="1">Whole animal</tissue>
    </source>
</reference>
<proteinExistence type="predicted"/>
<dbReference type="AlphaFoldDB" id="A0A9D4CZ56"/>
<accession>A0A9D4CZ56</accession>
<comment type="caution">
    <text evidence="1">The sequence shown here is derived from an EMBL/GenBank/DDBJ whole genome shotgun (WGS) entry which is preliminary data.</text>
</comment>
<reference evidence="1" key="1">
    <citation type="journal article" date="2019" name="bioRxiv">
        <title>The Genome of the Zebra Mussel, Dreissena polymorpha: A Resource for Invasive Species Research.</title>
        <authorList>
            <person name="McCartney M.A."/>
            <person name="Auch B."/>
            <person name="Kono T."/>
            <person name="Mallez S."/>
            <person name="Zhang Y."/>
            <person name="Obille A."/>
            <person name="Becker A."/>
            <person name="Abrahante J.E."/>
            <person name="Garbe J."/>
            <person name="Badalamenti J.P."/>
            <person name="Herman A."/>
            <person name="Mangelson H."/>
            <person name="Liachko I."/>
            <person name="Sullivan S."/>
            <person name="Sone E.D."/>
            <person name="Koren S."/>
            <person name="Silverstein K.A.T."/>
            <person name="Beckman K.B."/>
            <person name="Gohl D.M."/>
        </authorList>
    </citation>
    <scope>NUCLEOTIDE SEQUENCE</scope>
    <source>
        <strain evidence="1">Duluth1</strain>
        <tissue evidence="1">Whole animal</tissue>
    </source>
</reference>
<keyword evidence="2" id="KW-1185">Reference proteome</keyword>
<evidence type="ECO:0000313" key="2">
    <source>
        <dbReference type="Proteomes" id="UP000828390"/>
    </source>
</evidence>
<protein>
    <submittedName>
        <fullName evidence="1">Uncharacterized protein</fullName>
    </submittedName>
</protein>
<sequence>MAETALKNIPVAVYRENAQIVHIVTRKIVQRAGLHGTIFLLKKAYTASLQAKWHRKHNSISY</sequence>
<dbReference type="Proteomes" id="UP000828390">
    <property type="component" value="Unassembled WGS sequence"/>
</dbReference>
<evidence type="ECO:0000313" key="1">
    <source>
        <dbReference type="EMBL" id="KAH3734886.1"/>
    </source>
</evidence>
<name>A0A9D4CZ56_DREPO</name>
<organism evidence="1 2">
    <name type="scientific">Dreissena polymorpha</name>
    <name type="common">Zebra mussel</name>
    <name type="synonym">Mytilus polymorpha</name>
    <dbReference type="NCBI Taxonomy" id="45954"/>
    <lineage>
        <taxon>Eukaryota</taxon>
        <taxon>Metazoa</taxon>
        <taxon>Spiralia</taxon>
        <taxon>Lophotrochozoa</taxon>
        <taxon>Mollusca</taxon>
        <taxon>Bivalvia</taxon>
        <taxon>Autobranchia</taxon>
        <taxon>Heteroconchia</taxon>
        <taxon>Euheterodonta</taxon>
        <taxon>Imparidentia</taxon>
        <taxon>Neoheterodontei</taxon>
        <taxon>Myida</taxon>
        <taxon>Dreissenoidea</taxon>
        <taxon>Dreissenidae</taxon>
        <taxon>Dreissena</taxon>
    </lineage>
</organism>
<dbReference type="EMBL" id="JAIWYP010000011">
    <property type="protein sequence ID" value="KAH3734886.1"/>
    <property type="molecule type" value="Genomic_DNA"/>
</dbReference>
<gene>
    <name evidence="1" type="ORF">DPMN_041337</name>
</gene>